<dbReference type="Gene3D" id="3.40.190.10">
    <property type="entry name" value="Periplasmic binding protein-like II"/>
    <property type="match status" value="1"/>
</dbReference>
<organism evidence="6 7">
    <name type="scientific">Microbacterium murale</name>
    <dbReference type="NCBI Taxonomy" id="1081040"/>
    <lineage>
        <taxon>Bacteria</taxon>
        <taxon>Bacillati</taxon>
        <taxon>Actinomycetota</taxon>
        <taxon>Actinomycetes</taxon>
        <taxon>Micrococcales</taxon>
        <taxon>Microbacteriaceae</taxon>
        <taxon>Microbacterium</taxon>
    </lineage>
</organism>
<dbReference type="Pfam" id="PF00496">
    <property type="entry name" value="SBP_bac_5"/>
    <property type="match status" value="1"/>
</dbReference>
<accession>A0ABQ1R8W8</accession>
<evidence type="ECO:0000256" key="1">
    <source>
        <dbReference type="ARBA" id="ARBA00004193"/>
    </source>
</evidence>
<reference evidence="7" key="1">
    <citation type="journal article" date="2019" name="Int. J. Syst. Evol. Microbiol.">
        <title>The Global Catalogue of Microorganisms (GCM) 10K type strain sequencing project: providing services to taxonomists for standard genome sequencing and annotation.</title>
        <authorList>
            <consortium name="The Broad Institute Genomics Platform"/>
            <consortium name="The Broad Institute Genome Sequencing Center for Infectious Disease"/>
            <person name="Wu L."/>
            <person name="Ma J."/>
        </authorList>
    </citation>
    <scope>NUCLEOTIDE SEQUENCE [LARGE SCALE GENOMIC DNA]</scope>
    <source>
        <strain evidence="7">CCM 7640</strain>
    </source>
</reference>
<keyword evidence="7" id="KW-1185">Reference proteome</keyword>
<keyword evidence="3 4" id="KW-0732">Signal</keyword>
<feature type="signal peptide" evidence="4">
    <location>
        <begin position="1"/>
        <end position="22"/>
    </location>
</feature>
<dbReference type="InterPro" id="IPR030678">
    <property type="entry name" value="Peptide/Ni-bd"/>
</dbReference>
<dbReference type="Gene3D" id="3.10.105.10">
    <property type="entry name" value="Dipeptide-binding Protein, Domain 3"/>
    <property type="match status" value="1"/>
</dbReference>
<dbReference type="Proteomes" id="UP000629365">
    <property type="component" value="Unassembled WGS sequence"/>
</dbReference>
<comment type="similarity">
    <text evidence="2">Belongs to the bacterial solute-binding protein 5 family.</text>
</comment>
<gene>
    <name evidence="6" type="ORF">GCM10007269_02110</name>
</gene>
<dbReference type="SUPFAM" id="SSF53850">
    <property type="entry name" value="Periplasmic binding protein-like II"/>
    <property type="match status" value="1"/>
</dbReference>
<dbReference type="PROSITE" id="PS51257">
    <property type="entry name" value="PROKAR_LIPOPROTEIN"/>
    <property type="match status" value="1"/>
</dbReference>
<dbReference type="RefSeq" id="WP_188434683.1">
    <property type="nucleotide sequence ID" value="NZ_BMCM01000001.1"/>
</dbReference>
<evidence type="ECO:0000256" key="3">
    <source>
        <dbReference type="ARBA" id="ARBA00022729"/>
    </source>
</evidence>
<dbReference type="CDD" id="cd00995">
    <property type="entry name" value="PBP2_NikA_DppA_OppA_like"/>
    <property type="match status" value="1"/>
</dbReference>
<dbReference type="PROSITE" id="PS01040">
    <property type="entry name" value="SBP_BACTERIAL_5"/>
    <property type="match status" value="1"/>
</dbReference>
<comment type="subcellular location">
    <subcellularLocation>
        <location evidence="1">Cell membrane</location>
        <topology evidence="1">Lipid-anchor</topology>
    </subcellularLocation>
</comment>
<evidence type="ECO:0000313" key="7">
    <source>
        <dbReference type="Proteomes" id="UP000629365"/>
    </source>
</evidence>
<evidence type="ECO:0000256" key="4">
    <source>
        <dbReference type="SAM" id="SignalP"/>
    </source>
</evidence>
<evidence type="ECO:0000313" key="6">
    <source>
        <dbReference type="EMBL" id="GGD62525.1"/>
    </source>
</evidence>
<comment type="caution">
    <text evidence="6">The sequence shown here is derived from an EMBL/GenBank/DDBJ whole genome shotgun (WGS) entry which is preliminary data.</text>
</comment>
<feature type="domain" description="Solute-binding protein family 5" evidence="5">
    <location>
        <begin position="88"/>
        <end position="444"/>
    </location>
</feature>
<name>A0ABQ1R8W8_9MICO</name>
<dbReference type="InterPro" id="IPR000914">
    <property type="entry name" value="SBP_5_dom"/>
</dbReference>
<sequence length="529" mass="56814">MKHSLRLSLLGTIAALTLAVTACSGPSATGPDGTGDAGEPVAGGTATYAIDIQPLGGGVDPMVATALAAQTIMDQAYETLLTRDENGEIQPGLALEYDQPDELTYVFTLREGVKFADGSDFTADDVVYTFESYQAATTSKKAYLLGLESVTATDDLTVTFTFSQPNGTFLNAAAHRETFMIVGREGYGNATEEERQTRTFGTGPFQLTAWEDGVSMTLSKNEHYWEEGKPYLDTIEMPIIADESTRLAALQQGTADAAWFGDGSIADQAVAAGFTLGDPAFTQTLPIFINPESGPLSDVRVRQAVSLALDRQDLVDVAMLGHGEESLVVPAGDPATPGVDENTPNYTRDVDAAKKLLDEAGQPNPTIVLSYFSDAVQSQHPIYEQMQQQLAEAGITLDLKATPASELSPIFTAGETFTDLVSLPWSYRADPTFYFDPFLSESGAMNHWDGNADADAAKALLAEAKATSDADEKADLIEQLTTEVADQGLILIPMAVPQKFEMWNADTFHGYATDPYGSRYNLKNAWVTH</sequence>
<dbReference type="PIRSF" id="PIRSF002741">
    <property type="entry name" value="MppA"/>
    <property type="match status" value="1"/>
</dbReference>
<evidence type="ECO:0000256" key="2">
    <source>
        <dbReference type="ARBA" id="ARBA00005695"/>
    </source>
</evidence>
<dbReference type="PANTHER" id="PTHR30290">
    <property type="entry name" value="PERIPLASMIC BINDING COMPONENT OF ABC TRANSPORTER"/>
    <property type="match status" value="1"/>
</dbReference>
<evidence type="ECO:0000259" key="5">
    <source>
        <dbReference type="Pfam" id="PF00496"/>
    </source>
</evidence>
<dbReference type="EMBL" id="BMCM01000001">
    <property type="protein sequence ID" value="GGD62525.1"/>
    <property type="molecule type" value="Genomic_DNA"/>
</dbReference>
<proteinExistence type="inferred from homology"/>
<protein>
    <submittedName>
        <fullName evidence="6">ABC transporter substrate-binding protein</fullName>
    </submittedName>
</protein>
<dbReference type="InterPro" id="IPR039424">
    <property type="entry name" value="SBP_5"/>
</dbReference>
<dbReference type="InterPro" id="IPR023765">
    <property type="entry name" value="SBP_5_CS"/>
</dbReference>
<feature type="chain" id="PRO_5046062383" evidence="4">
    <location>
        <begin position="23"/>
        <end position="529"/>
    </location>
</feature>